<dbReference type="GO" id="GO:0015888">
    <property type="term" value="P:thiamine transport"/>
    <property type="evidence" value="ECO:0007669"/>
    <property type="project" value="TreeGrafter"/>
</dbReference>
<dbReference type="Proteomes" id="UP000001551">
    <property type="component" value="Chromosome"/>
</dbReference>
<dbReference type="CDD" id="cd13544">
    <property type="entry name" value="PBP2_Fbp_like_1"/>
    <property type="match status" value="1"/>
</dbReference>
<dbReference type="EMBL" id="CP002400">
    <property type="protein sequence ID" value="ADU27735.1"/>
    <property type="molecule type" value="Genomic_DNA"/>
</dbReference>
<dbReference type="STRING" id="663278.Ethha_2220"/>
<feature type="chain" id="PRO_5039447594" evidence="2">
    <location>
        <begin position="21"/>
        <end position="347"/>
    </location>
</feature>
<dbReference type="GO" id="GO:0030976">
    <property type="term" value="F:thiamine pyrophosphate binding"/>
    <property type="evidence" value="ECO:0007669"/>
    <property type="project" value="TreeGrafter"/>
</dbReference>
<dbReference type="AlphaFoldDB" id="E6U4C8"/>
<dbReference type="GO" id="GO:0030975">
    <property type="term" value="F:thiamine binding"/>
    <property type="evidence" value="ECO:0007669"/>
    <property type="project" value="TreeGrafter"/>
</dbReference>
<dbReference type="eggNOG" id="COG1840">
    <property type="taxonomic scope" value="Bacteria"/>
</dbReference>
<evidence type="ECO:0000256" key="1">
    <source>
        <dbReference type="ARBA" id="ARBA00022729"/>
    </source>
</evidence>
<dbReference type="InterPro" id="IPR026045">
    <property type="entry name" value="Ferric-bd"/>
</dbReference>
<dbReference type="PIRSF" id="PIRSF002825">
    <property type="entry name" value="CfbpA"/>
    <property type="match status" value="1"/>
</dbReference>
<dbReference type="PANTHER" id="PTHR30006:SF2">
    <property type="entry name" value="ABC TRANSPORTER SUBSTRATE-BINDING PROTEIN"/>
    <property type="match status" value="1"/>
</dbReference>
<keyword evidence="4" id="KW-1185">Reference proteome</keyword>
<dbReference type="InterPro" id="IPR006059">
    <property type="entry name" value="SBP"/>
</dbReference>
<dbReference type="Gene3D" id="3.40.190.10">
    <property type="entry name" value="Periplasmic binding protein-like II"/>
    <property type="match status" value="2"/>
</dbReference>
<proteinExistence type="predicted"/>
<dbReference type="KEGG" id="eha:Ethha_2220"/>
<evidence type="ECO:0000313" key="3">
    <source>
        <dbReference type="EMBL" id="ADU27735.1"/>
    </source>
</evidence>
<accession>E6U4C8</accession>
<dbReference type="Pfam" id="PF13416">
    <property type="entry name" value="SBP_bac_8"/>
    <property type="match status" value="1"/>
</dbReference>
<organism evidence="3 4">
    <name type="scientific">Ethanoligenens harbinense (strain DSM 18485 / JCM 12961 / CGMCC 1.5033 / YUAN-3)</name>
    <dbReference type="NCBI Taxonomy" id="663278"/>
    <lineage>
        <taxon>Bacteria</taxon>
        <taxon>Bacillati</taxon>
        <taxon>Bacillota</taxon>
        <taxon>Clostridia</taxon>
        <taxon>Eubacteriales</taxon>
        <taxon>Oscillospiraceae</taxon>
        <taxon>Ethanoligenens</taxon>
    </lineage>
</organism>
<dbReference type="PROSITE" id="PS51257">
    <property type="entry name" value="PROKAR_LIPOPROTEIN"/>
    <property type="match status" value="1"/>
</dbReference>
<feature type="signal peptide" evidence="2">
    <location>
        <begin position="1"/>
        <end position="20"/>
    </location>
</feature>
<sequence length="347" mass="38150">MKKGNVVSMMLVAAMSVTLALSGCSSAKSSTQSSSGSKDLVIYTALQQDDMSWITQQFKKDTGINISYMLFSAGDLETKIQSQMSNPQADVMLGGSVEYYEDLDPKGAFVKYTSPNAKSLKSEFKDSKGYFQGWYLGVLSIFYNTEQFNKILAPEGLKPPTTWDDLLDARYKKQFVTSNPSTAGGGYIFVADQLFRLGNDKGWTYLQNLNKNVDHYTKGADDPISLVATGQFVAGMSWAHDVLKTEKQGYPIKVVVPPETAYEIGGVAAIKNAKNTANAKKFIDWLLTKPVQQKNTSVSNRYSVLTSVAAPQGMIPMAQVKLVNYDRQKATEEKSSVIAQFNTMIGQ</sequence>
<dbReference type="HOGENOM" id="CLU_026974_0_1_9"/>
<protein>
    <submittedName>
        <fullName evidence="3">Extracellular solute-binding protein family 1</fullName>
    </submittedName>
</protein>
<dbReference type="SUPFAM" id="SSF53850">
    <property type="entry name" value="Periplasmic binding protein-like II"/>
    <property type="match status" value="1"/>
</dbReference>
<evidence type="ECO:0000256" key="2">
    <source>
        <dbReference type="SAM" id="SignalP"/>
    </source>
</evidence>
<dbReference type="PANTHER" id="PTHR30006">
    <property type="entry name" value="THIAMINE-BINDING PERIPLASMIC PROTEIN-RELATED"/>
    <property type="match status" value="1"/>
</dbReference>
<dbReference type="GO" id="GO:0030288">
    <property type="term" value="C:outer membrane-bounded periplasmic space"/>
    <property type="evidence" value="ECO:0007669"/>
    <property type="project" value="TreeGrafter"/>
</dbReference>
<keyword evidence="1 2" id="KW-0732">Signal</keyword>
<gene>
    <name evidence="3" type="ordered locus">Ethha_2220</name>
</gene>
<dbReference type="RefSeq" id="WP_013486083.1">
    <property type="nucleotide sequence ID" value="NC_014828.1"/>
</dbReference>
<evidence type="ECO:0000313" key="4">
    <source>
        <dbReference type="Proteomes" id="UP000001551"/>
    </source>
</evidence>
<name>E6U4C8_ETHHY</name>
<reference evidence="3 4" key="1">
    <citation type="submission" date="2010-12" db="EMBL/GenBank/DDBJ databases">
        <title>Complete sequence of Ethanoligenens harbinense YUAN-3.</title>
        <authorList>
            <person name="Lucas S."/>
            <person name="Copeland A."/>
            <person name="Lapidus A."/>
            <person name="Cheng J.-F."/>
            <person name="Bruce D."/>
            <person name="Goodwin L."/>
            <person name="Pitluck S."/>
            <person name="Chertkov O."/>
            <person name="Misra M."/>
            <person name="Detter J.C."/>
            <person name="Han C."/>
            <person name="Tapia R."/>
            <person name="Land M."/>
            <person name="Hauser L."/>
            <person name="Jeffries C."/>
            <person name="Kyrpides N."/>
            <person name="Ivanova N."/>
            <person name="Mikhailova N."/>
            <person name="Wang A."/>
            <person name="Mouttaki H."/>
            <person name="He Z."/>
            <person name="Zhou J."/>
            <person name="Hemme C.L."/>
            <person name="Woyke T."/>
        </authorList>
    </citation>
    <scope>NUCLEOTIDE SEQUENCE [LARGE SCALE GENOMIC DNA]</scope>
    <source>
        <strain evidence="4">DSM 18485 / JCM 12961 / CGMCC 1.5033 / YUAN-3</strain>
    </source>
</reference>